<dbReference type="AlphaFoldDB" id="A0A2S6ID46"/>
<dbReference type="HAMAP" id="MF_01185">
    <property type="entry name" value="FliW"/>
    <property type="match status" value="1"/>
</dbReference>
<reference evidence="5 6" key="1">
    <citation type="submission" date="2018-02" db="EMBL/GenBank/DDBJ databases">
        <title>Genomic Encyclopedia of Archaeal and Bacterial Type Strains, Phase II (KMG-II): from individual species to whole genera.</title>
        <authorList>
            <person name="Goeker M."/>
        </authorList>
    </citation>
    <scope>NUCLEOTIDE SEQUENCE [LARGE SCALE GENOMIC DNA]</scope>
    <source>
        <strain evidence="5 6">DSM 22857</strain>
    </source>
</reference>
<dbReference type="GO" id="GO:0005737">
    <property type="term" value="C:cytoplasm"/>
    <property type="evidence" value="ECO:0007669"/>
    <property type="project" value="UniProtKB-SubCell"/>
</dbReference>
<dbReference type="PANTHER" id="PTHR39190:SF1">
    <property type="entry name" value="FLAGELLAR ASSEMBLY FACTOR FLIW"/>
    <property type="match status" value="1"/>
</dbReference>
<evidence type="ECO:0000256" key="4">
    <source>
        <dbReference type="HAMAP-Rule" id="MF_01185"/>
    </source>
</evidence>
<keyword evidence="2 4" id="KW-1005">Bacterial flagellum biogenesis</keyword>
<keyword evidence="6" id="KW-1185">Reference proteome</keyword>
<organism evidence="5 6">
    <name type="scientific">Kineococcus xinjiangensis</name>
    <dbReference type="NCBI Taxonomy" id="512762"/>
    <lineage>
        <taxon>Bacteria</taxon>
        <taxon>Bacillati</taxon>
        <taxon>Actinomycetota</taxon>
        <taxon>Actinomycetes</taxon>
        <taxon>Kineosporiales</taxon>
        <taxon>Kineosporiaceae</taxon>
        <taxon>Kineococcus</taxon>
    </lineage>
</organism>
<dbReference type="GO" id="GO:0044780">
    <property type="term" value="P:bacterial-type flagellum assembly"/>
    <property type="evidence" value="ECO:0007669"/>
    <property type="project" value="UniProtKB-UniRule"/>
</dbReference>
<gene>
    <name evidence="4" type="primary">fliW</name>
    <name evidence="5" type="ORF">CLV92_1165</name>
</gene>
<comment type="similarity">
    <text evidence="4">Belongs to the FliW family.</text>
</comment>
<keyword evidence="5" id="KW-0282">Flagellum</keyword>
<dbReference type="InterPro" id="IPR024046">
    <property type="entry name" value="Flagellar_assmbl_FliW_dom_sf"/>
</dbReference>
<keyword evidence="1 4" id="KW-0963">Cytoplasm</keyword>
<comment type="caution">
    <text evidence="5">The sequence shown here is derived from an EMBL/GenBank/DDBJ whole genome shotgun (WGS) entry which is preliminary data.</text>
</comment>
<dbReference type="EMBL" id="PTJD01000016">
    <property type="protein sequence ID" value="PPK92144.1"/>
    <property type="molecule type" value="Genomic_DNA"/>
</dbReference>
<dbReference type="Gene3D" id="2.30.290.10">
    <property type="entry name" value="BH3618-like"/>
    <property type="match status" value="1"/>
</dbReference>
<dbReference type="OrthoDB" id="3268119at2"/>
<sequence length="126" mass="14000">MPKIEFVAPMMGLPDHTKYDLQPLDDNGILFSLRCEEDPDLRLILADPMSFYPDYEPVIDREMADSLGLDTEEDAAVLAVVNPGQKLEEATINLMAPVVLNHKSHRAAQAVLTGSDFPLRAPLMHD</sequence>
<proteinExistence type="inferred from homology"/>
<name>A0A2S6ID46_9ACTN</name>
<protein>
    <recommendedName>
        <fullName evidence="4">Flagellar assembly factor FliW</fullName>
    </recommendedName>
</protein>
<evidence type="ECO:0000256" key="1">
    <source>
        <dbReference type="ARBA" id="ARBA00022490"/>
    </source>
</evidence>
<accession>A0A2S6ID46</accession>
<dbReference type="GO" id="GO:0006417">
    <property type="term" value="P:regulation of translation"/>
    <property type="evidence" value="ECO:0007669"/>
    <property type="project" value="UniProtKB-KW"/>
</dbReference>
<dbReference type="SUPFAM" id="SSF141457">
    <property type="entry name" value="BH3618-like"/>
    <property type="match status" value="1"/>
</dbReference>
<keyword evidence="5" id="KW-0969">Cilium</keyword>
<dbReference type="InterPro" id="IPR003775">
    <property type="entry name" value="Flagellar_assembly_factor_FliW"/>
</dbReference>
<comment type="subunit">
    <text evidence="4">Interacts with translational regulator CsrA and flagellin(s).</text>
</comment>
<keyword evidence="4" id="KW-0143">Chaperone</keyword>
<evidence type="ECO:0000313" key="5">
    <source>
        <dbReference type="EMBL" id="PPK92144.1"/>
    </source>
</evidence>
<evidence type="ECO:0000313" key="6">
    <source>
        <dbReference type="Proteomes" id="UP000239485"/>
    </source>
</evidence>
<keyword evidence="3 4" id="KW-0810">Translation regulation</keyword>
<dbReference type="Pfam" id="PF02623">
    <property type="entry name" value="FliW"/>
    <property type="match status" value="1"/>
</dbReference>
<evidence type="ECO:0000256" key="3">
    <source>
        <dbReference type="ARBA" id="ARBA00022845"/>
    </source>
</evidence>
<comment type="function">
    <text evidence="4">Acts as an anti-CsrA protein, binds CsrA and prevents it from repressing translation of its target genes, one of which is flagellin. Binds to flagellin and participates in the assembly of the flagellum.</text>
</comment>
<dbReference type="RefSeq" id="WP_158257322.1">
    <property type="nucleotide sequence ID" value="NZ_PTJD01000016.1"/>
</dbReference>
<evidence type="ECO:0000256" key="2">
    <source>
        <dbReference type="ARBA" id="ARBA00022795"/>
    </source>
</evidence>
<dbReference type="PANTHER" id="PTHR39190">
    <property type="entry name" value="FLAGELLAR ASSEMBLY FACTOR FLIW"/>
    <property type="match status" value="1"/>
</dbReference>
<dbReference type="Proteomes" id="UP000239485">
    <property type="component" value="Unassembled WGS sequence"/>
</dbReference>
<keyword evidence="5" id="KW-0966">Cell projection</keyword>
<comment type="subcellular location">
    <subcellularLocation>
        <location evidence="4">Cytoplasm</location>
    </subcellularLocation>
</comment>